<gene>
    <name evidence="3" type="ORF">QNM18_04650</name>
</gene>
<proteinExistence type="predicted"/>
<dbReference type="SUPFAM" id="SSF56281">
    <property type="entry name" value="Metallo-hydrolase/oxidoreductase"/>
    <property type="match status" value="1"/>
</dbReference>
<evidence type="ECO:0000313" key="3">
    <source>
        <dbReference type="EMBL" id="MDK2594354.1"/>
    </source>
</evidence>
<feature type="domain" description="Diiron non-heme beta-hydroxylase N-terminal" evidence="2">
    <location>
        <begin position="6"/>
        <end position="239"/>
    </location>
</feature>
<dbReference type="EMBL" id="JASJUT010000002">
    <property type="protein sequence ID" value="MDK2594354.1"/>
    <property type="molecule type" value="Genomic_DNA"/>
</dbReference>
<evidence type="ECO:0000259" key="1">
    <source>
        <dbReference type="Pfam" id="PF12706"/>
    </source>
</evidence>
<evidence type="ECO:0000313" key="4">
    <source>
        <dbReference type="Proteomes" id="UP001231915"/>
    </source>
</evidence>
<reference evidence="3 4" key="1">
    <citation type="submission" date="2023-05" db="EMBL/GenBank/DDBJ databases">
        <title>Pseudoalteromonas ardens sp. nov., Pseudoalteromonas obscura sp. nov., and Pseudoalteromonas umbrosa sp. nov., isolated from the coral Montipora capitata.</title>
        <authorList>
            <person name="Thomas E.M."/>
            <person name="Smith E.M."/>
            <person name="Papke E."/>
            <person name="Shlafstein M.D."/>
            <person name="Oline D.K."/>
            <person name="Videau P."/>
            <person name="Saw J.H."/>
            <person name="Strangman W.K."/>
            <person name="Ushijima B."/>
        </authorList>
    </citation>
    <scope>NUCLEOTIDE SEQUENCE [LARGE SCALE GENOMIC DNA]</scope>
    <source>
        <strain evidence="3 4">P94</strain>
    </source>
</reference>
<dbReference type="Pfam" id="PF12706">
    <property type="entry name" value="Lactamase_B_2"/>
    <property type="match status" value="1"/>
</dbReference>
<protein>
    <submittedName>
        <fullName evidence="3">MBL fold metallo-hydrolase</fullName>
    </submittedName>
</protein>
<keyword evidence="4" id="KW-1185">Reference proteome</keyword>
<evidence type="ECO:0000259" key="2">
    <source>
        <dbReference type="Pfam" id="PF18456"/>
    </source>
</evidence>
<dbReference type="InterPro" id="IPR001279">
    <property type="entry name" value="Metallo-B-lactamas"/>
</dbReference>
<dbReference type="Pfam" id="PF18456">
    <property type="entry name" value="CmlA_N"/>
    <property type="match status" value="1"/>
</dbReference>
<dbReference type="InterPro" id="IPR050114">
    <property type="entry name" value="UPF0173_UPF0282_UlaG_hydrolase"/>
</dbReference>
<accession>A0ABT7EH56</accession>
<dbReference type="InterPro" id="IPR036866">
    <property type="entry name" value="RibonucZ/Hydroxyglut_hydro"/>
</dbReference>
<dbReference type="InterPro" id="IPR041141">
    <property type="entry name" value="CmlA_N"/>
</dbReference>
<dbReference type="PANTHER" id="PTHR43546">
    <property type="entry name" value="UPF0173 METAL-DEPENDENT HYDROLASE MJ1163-RELATED"/>
    <property type="match status" value="1"/>
</dbReference>
<dbReference type="Proteomes" id="UP001231915">
    <property type="component" value="Unassembled WGS sequence"/>
</dbReference>
<dbReference type="Gene3D" id="3.60.15.10">
    <property type="entry name" value="Ribonuclease Z/Hydroxyacylglutathione hydrolase-like"/>
    <property type="match status" value="1"/>
</dbReference>
<feature type="domain" description="Metallo-beta-lactamase" evidence="1">
    <location>
        <begin position="270"/>
        <end position="423"/>
    </location>
</feature>
<dbReference type="RefSeq" id="WP_284136510.1">
    <property type="nucleotide sequence ID" value="NZ_JASJUT010000002.1"/>
</dbReference>
<sequence>MSQKYYLRESVYVEPLVNNWYAWPNLLSPFQYALYMNKTHLRLMKSFANNHELHIMANENKTIAGGGEFVDCKAEQLEDVKSLINKFETDDALFGELADALKSLNAMLKQHVSGESLEPLYKQVPDLLKGYVELVMDSNHNPSFRVIEGLVYQSEYYRKDLQSVSLGVLNEEMERPFVLSTPRLPDTDHIHISEPFDSEFWDTLFKTRTQPISKQEIEALFEGKQCTGGLNIFELFTTEAPAGSAQEIEATSVKYIGHAGLLLQTQNVSILVDPVVANITSKNREQAIGFAQLPEKIDYICLTHNHSDHVNLETLLQLRHKTSRILVPKNNGGSLLDPSLKMILRQLKFDVIEIDDLEVIDVPDGSITGIPFLGEHGDLNIRSKTGWLFQLNGKKIYAGADSSNLEPIMYEKLSAYFGELDLMAIGMECVGAPFTWLYGALFTEAVPRNIKESRRLNGSSFETASQITNALKPKNVWIYALGLEPWYNYFMGLDYSDDSEQIVQSMQMVEFCQAQGIPVERLCGKSEIKF</sequence>
<organism evidence="3 4">
    <name type="scientific">Pseudoalteromonas obscura</name>
    <dbReference type="NCBI Taxonomy" id="3048491"/>
    <lineage>
        <taxon>Bacteria</taxon>
        <taxon>Pseudomonadati</taxon>
        <taxon>Pseudomonadota</taxon>
        <taxon>Gammaproteobacteria</taxon>
        <taxon>Alteromonadales</taxon>
        <taxon>Pseudoalteromonadaceae</taxon>
        <taxon>Pseudoalteromonas</taxon>
    </lineage>
</organism>
<comment type="caution">
    <text evidence="3">The sequence shown here is derived from an EMBL/GenBank/DDBJ whole genome shotgun (WGS) entry which is preliminary data.</text>
</comment>
<name>A0ABT7EH56_9GAMM</name>